<evidence type="ECO:0000313" key="3">
    <source>
        <dbReference type="Proteomes" id="UP000054342"/>
    </source>
</evidence>
<dbReference type="EMBL" id="KN847322">
    <property type="protein sequence ID" value="KIW51039.1"/>
    <property type="molecule type" value="Genomic_DNA"/>
</dbReference>
<dbReference type="RefSeq" id="XP_013311624.1">
    <property type="nucleotide sequence ID" value="XM_013456170.1"/>
</dbReference>
<proteinExistence type="predicted"/>
<dbReference type="STRING" id="348802.A0A0D2ETA3"/>
<dbReference type="PANTHER" id="PTHR36986">
    <property type="entry name" value="UPF0643 PROTEIN PB2B2.08"/>
    <property type="match status" value="1"/>
</dbReference>
<feature type="region of interest" description="Disordered" evidence="1">
    <location>
        <begin position="1"/>
        <end position="23"/>
    </location>
</feature>
<reference evidence="2 3" key="1">
    <citation type="submission" date="2015-01" db="EMBL/GenBank/DDBJ databases">
        <title>The Genome Sequence of Exophiala xenobiotica CBS118157.</title>
        <authorList>
            <consortium name="The Broad Institute Genomics Platform"/>
            <person name="Cuomo C."/>
            <person name="de Hoog S."/>
            <person name="Gorbushina A."/>
            <person name="Stielow B."/>
            <person name="Teixiera M."/>
            <person name="Abouelleil A."/>
            <person name="Chapman S.B."/>
            <person name="Priest M."/>
            <person name="Young S.K."/>
            <person name="Wortman J."/>
            <person name="Nusbaum C."/>
            <person name="Birren B."/>
        </authorList>
    </citation>
    <scope>NUCLEOTIDE SEQUENCE [LARGE SCALE GENOMIC DNA]</scope>
    <source>
        <strain evidence="2 3">CBS 118157</strain>
    </source>
</reference>
<evidence type="ECO:0008006" key="4">
    <source>
        <dbReference type="Google" id="ProtNLM"/>
    </source>
</evidence>
<dbReference type="PANTHER" id="PTHR36986:SF1">
    <property type="entry name" value="UPF0643 PROTEIN PB2B2.08"/>
    <property type="match status" value="1"/>
</dbReference>
<protein>
    <recommendedName>
        <fullName evidence="4">ABM domain-containing protein</fullName>
    </recommendedName>
</protein>
<dbReference type="AlphaFoldDB" id="A0A0D2ETA3"/>
<gene>
    <name evidence="2" type="ORF">PV05_09797</name>
</gene>
<accession>A0A0D2ETA3</accession>
<dbReference type="HOGENOM" id="CLU_068116_2_0_1"/>
<dbReference type="GeneID" id="25331705"/>
<evidence type="ECO:0000256" key="1">
    <source>
        <dbReference type="SAM" id="MobiDB-lite"/>
    </source>
</evidence>
<organism evidence="2 3">
    <name type="scientific">Exophiala xenobiotica</name>
    <dbReference type="NCBI Taxonomy" id="348802"/>
    <lineage>
        <taxon>Eukaryota</taxon>
        <taxon>Fungi</taxon>
        <taxon>Dikarya</taxon>
        <taxon>Ascomycota</taxon>
        <taxon>Pezizomycotina</taxon>
        <taxon>Eurotiomycetes</taxon>
        <taxon>Chaetothyriomycetidae</taxon>
        <taxon>Chaetothyriales</taxon>
        <taxon>Herpotrichiellaceae</taxon>
        <taxon>Exophiala</taxon>
    </lineage>
</organism>
<dbReference type="OrthoDB" id="2140489at2759"/>
<keyword evidence="3" id="KW-1185">Reference proteome</keyword>
<sequence length="231" mass="25906">MATAAIQRRPGVDEKFHGITPNAGQNVTDAVEQALEPVQSLPGLPGHDASTHWLSVSPYPEPEHLLDLQSLGTPCRLLALALTTLAPATAEYAITKYQDAIDWSSVMSRLRSLAHRDDYTWTRHEFYVVDFRSKLMRDIDSDLLFKLDKLSHVEATQSGGLLKYWYGVPDGDRRNLATCVWRSKQDAINGGTGPWHRQARAIIPKMYEEIDVRGVRLTIDDGVSSWSFAPY</sequence>
<name>A0A0D2ETA3_9EURO</name>
<evidence type="ECO:0000313" key="2">
    <source>
        <dbReference type="EMBL" id="KIW51039.1"/>
    </source>
</evidence>
<dbReference type="Proteomes" id="UP000054342">
    <property type="component" value="Unassembled WGS sequence"/>
</dbReference>